<accession>A0A8S3DQY9</accession>
<dbReference type="EMBL" id="CAJOBI010202355">
    <property type="protein sequence ID" value="CAF4995393.1"/>
    <property type="molecule type" value="Genomic_DNA"/>
</dbReference>
<gene>
    <name evidence="1" type="ORF">SMN809_LOCUS56514</name>
</gene>
<name>A0A8S3DQY9_9BILA</name>
<proteinExistence type="predicted"/>
<dbReference type="AlphaFoldDB" id="A0A8S3DQY9"/>
<organism evidence="1 2">
    <name type="scientific">Rotaria magnacalcarata</name>
    <dbReference type="NCBI Taxonomy" id="392030"/>
    <lineage>
        <taxon>Eukaryota</taxon>
        <taxon>Metazoa</taxon>
        <taxon>Spiralia</taxon>
        <taxon>Gnathifera</taxon>
        <taxon>Rotifera</taxon>
        <taxon>Eurotatoria</taxon>
        <taxon>Bdelloidea</taxon>
        <taxon>Philodinida</taxon>
        <taxon>Philodinidae</taxon>
        <taxon>Rotaria</taxon>
    </lineage>
</organism>
<protein>
    <submittedName>
        <fullName evidence="1">Uncharacterized protein</fullName>
    </submittedName>
</protein>
<evidence type="ECO:0000313" key="2">
    <source>
        <dbReference type="Proteomes" id="UP000676336"/>
    </source>
</evidence>
<dbReference type="Proteomes" id="UP000676336">
    <property type="component" value="Unassembled WGS sequence"/>
</dbReference>
<reference evidence="1" key="1">
    <citation type="submission" date="2021-02" db="EMBL/GenBank/DDBJ databases">
        <authorList>
            <person name="Nowell W R."/>
        </authorList>
    </citation>
    <scope>NUCLEOTIDE SEQUENCE</scope>
</reference>
<comment type="caution">
    <text evidence="1">The sequence shown here is derived from an EMBL/GenBank/DDBJ whole genome shotgun (WGS) entry which is preliminary data.</text>
</comment>
<evidence type="ECO:0000313" key="1">
    <source>
        <dbReference type="EMBL" id="CAF4995393.1"/>
    </source>
</evidence>
<sequence length="37" mass="4334">MQSPIDQSLNMIMNTNHLLGQLIRILHEKAKRAKLYN</sequence>
<feature type="non-terminal residue" evidence="1">
    <location>
        <position position="37"/>
    </location>
</feature>